<name>Q0SKS4_RHOJR</name>
<dbReference type="HOGENOM" id="CLU_049301_2_3_11"/>
<keyword evidence="2" id="KW-0547">Nucleotide-binding</keyword>
<organism evidence="5 6">
    <name type="scientific">Rhodococcus jostii (strain RHA1)</name>
    <dbReference type="NCBI Taxonomy" id="101510"/>
    <lineage>
        <taxon>Bacteria</taxon>
        <taxon>Bacillati</taxon>
        <taxon>Actinomycetota</taxon>
        <taxon>Actinomycetes</taxon>
        <taxon>Mycobacteriales</taxon>
        <taxon>Nocardiaceae</taxon>
        <taxon>Rhodococcus</taxon>
    </lineage>
</organism>
<dbReference type="Pfam" id="PF00582">
    <property type="entry name" value="Usp"/>
    <property type="match status" value="2"/>
</dbReference>
<dbReference type="KEGG" id="rha:RHA1_ro00026"/>
<feature type="domain" description="UspA" evidence="4">
    <location>
        <begin position="6"/>
        <end position="137"/>
    </location>
</feature>
<dbReference type="OrthoDB" id="3174546at2"/>
<gene>
    <name evidence="5" type="ordered locus">RHA1_ro00026</name>
</gene>
<dbReference type="RefSeq" id="WP_011593361.1">
    <property type="nucleotide sequence ID" value="NC_008268.1"/>
</dbReference>
<feature type="domain" description="UspA" evidence="4">
    <location>
        <begin position="149"/>
        <end position="276"/>
    </location>
</feature>
<keyword evidence="3" id="KW-0067">ATP-binding</keyword>
<dbReference type="PATRIC" id="fig|101510.16.peg.37"/>
<evidence type="ECO:0000256" key="2">
    <source>
        <dbReference type="ARBA" id="ARBA00022741"/>
    </source>
</evidence>
<sequence length="284" mass="29850">MVDPAIVVGVDGSGPALDAVRWAAREATVRRAPLLLLSCITYRGTEDGPRLAETLHARAERNVAEARETARAGSADADLDIRAEVSHQNAPGSLVDRSAGAEMVVLGRRGLGEFTDGLIGSVTSAVVRHAQCPVAVIDGWSRVADGTGPVVVGIDGSPSSARAVGLAFEECSLHNAELIALHAWSDQDLSILPVGVEQTAERSVLDAAVAEWCERFPDVSVRRTLVRDRPVRHLLEMADEAQMIVVGSRGRGGFPGMTLGSTSAALVHITPCPLLIAGPIRPGR</sequence>
<evidence type="ECO:0000256" key="1">
    <source>
        <dbReference type="ARBA" id="ARBA00008791"/>
    </source>
</evidence>
<dbReference type="InterPro" id="IPR014729">
    <property type="entry name" value="Rossmann-like_a/b/a_fold"/>
</dbReference>
<reference evidence="6" key="1">
    <citation type="journal article" date="2006" name="Proc. Natl. Acad. Sci. U.S.A.">
        <title>The complete genome of Rhodococcus sp. RHA1 provides insights into a catabolic powerhouse.</title>
        <authorList>
            <person name="McLeod M.P."/>
            <person name="Warren R.L."/>
            <person name="Hsiao W.W.L."/>
            <person name="Araki N."/>
            <person name="Myhre M."/>
            <person name="Fernandes C."/>
            <person name="Miyazawa D."/>
            <person name="Wong W."/>
            <person name="Lillquist A.L."/>
            <person name="Wang D."/>
            <person name="Dosanjh M."/>
            <person name="Hara H."/>
            <person name="Petrescu A."/>
            <person name="Morin R.D."/>
            <person name="Yang G."/>
            <person name="Stott J.M."/>
            <person name="Schein J.E."/>
            <person name="Shin H."/>
            <person name="Smailus D."/>
            <person name="Siddiqui A.S."/>
            <person name="Marra M.A."/>
            <person name="Jones S.J.M."/>
            <person name="Holt R."/>
            <person name="Brinkman F.S.L."/>
            <person name="Miyauchi K."/>
            <person name="Fukuda M."/>
            <person name="Davies J.E."/>
            <person name="Mohn W.W."/>
            <person name="Eltis L.D."/>
        </authorList>
    </citation>
    <scope>NUCLEOTIDE SEQUENCE [LARGE SCALE GENOMIC DNA]</scope>
    <source>
        <strain evidence="6">RHA1</strain>
    </source>
</reference>
<comment type="similarity">
    <text evidence="1">Belongs to the universal stress protein A family.</text>
</comment>
<dbReference type="EMBL" id="CP000431">
    <property type="protein sequence ID" value="ABG91862.1"/>
    <property type="molecule type" value="Genomic_DNA"/>
</dbReference>
<dbReference type="PRINTS" id="PR01438">
    <property type="entry name" value="UNVRSLSTRESS"/>
</dbReference>
<dbReference type="PANTHER" id="PTHR46268:SF27">
    <property type="entry name" value="UNIVERSAL STRESS PROTEIN RV2623"/>
    <property type="match status" value="1"/>
</dbReference>
<evidence type="ECO:0000313" key="6">
    <source>
        <dbReference type="Proteomes" id="UP000008710"/>
    </source>
</evidence>
<dbReference type="eggNOG" id="COG0589">
    <property type="taxonomic scope" value="Bacteria"/>
</dbReference>
<dbReference type="SUPFAM" id="SSF52402">
    <property type="entry name" value="Adenine nucleotide alpha hydrolases-like"/>
    <property type="match status" value="2"/>
</dbReference>
<dbReference type="AlphaFoldDB" id="Q0SKS4"/>
<evidence type="ECO:0000259" key="4">
    <source>
        <dbReference type="Pfam" id="PF00582"/>
    </source>
</evidence>
<dbReference type="Gene3D" id="3.40.50.620">
    <property type="entry name" value="HUPs"/>
    <property type="match status" value="2"/>
</dbReference>
<accession>Q0SKS4</accession>
<dbReference type="InterPro" id="IPR006015">
    <property type="entry name" value="Universal_stress_UspA"/>
</dbReference>
<protein>
    <submittedName>
        <fullName evidence="5">Possible universal stress protein</fullName>
    </submittedName>
</protein>
<dbReference type="GO" id="GO:0005524">
    <property type="term" value="F:ATP binding"/>
    <property type="evidence" value="ECO:0007669"/>
    <property type="project" value="UniProtKB-KW"/>
</dbReference>
<proteinExistence type="inferred from homology"/>
<dbReference type="InterPro" id="IPR006016">
    <property type="entry name" value="UspA"/>
</dbReference>
<evidence type="ECO:0000313" key="5">
    <source>
        <dbReference type="EMBL" id="ABG91862.1"/>
    </source>
</evidence>
<evidence type="ECO:0000256" key="3">
    <source>
        <dbReference type="ARBA" id="ARBA00022840"/>
    </source>
</evidence>
<dbReference type="Proteomes" id="UP000008710">
    <property type="component" value="Chromosome"/>
</dbReference>
<dbReference type="PANTHER" id="PTHR46268">
    <property type="entry name" value="STRESS RESPONSE PROTEIN NHAX"/>
    <property type="match status" value="1"/>
</dbReference>